<evidence type="ECO:0000313" key="3">
    <source>
        <dbReference type="Proteomes" id="UP001189429"/>
    </source>
</evidence>
<feature type="transmembrane region" description="Helical" evidence="1">
    <location>
        <begin position="21"/>
        <end position="45"/>
    </location>
</feature>
<name>A0ABN9UQD3_9DINO</name>
<feature type="transmembrane region" description="Helical" evidence="1">
    <location>
        <begin position="74"/>
        <end position="94"/>
    </location>
</feature>
<organism evidence="2 3">
    <name type="scientific">Prorocentrum cordatum</name>
    <dbReference type="NCBI Taxonomy" id="2364126"/>
    <lineage>
        <taxon>Eukaryota</taxon>
        <taxon>Sar</taxon>
        <taxon>Alveolata</taxon>
        <taxon>Dinophyceae</taxon>
        <taxon>Prorocentrales</taxon>
        <taxon>Prorocentraceae</taxon>
        <taxon>Prorocentrum</taxon>
    </lineage>
</organism>
<evidence type="ECO:0000313" key="2">
    <source>
        <dbReference type="EMBL" id="CAK0861425.1"/>
    </source>
</evidence>
<keyword evidence="1" id="KW-0472">Membrane</keyword>
<keyword evidence="1" id="KW-1133">Transmembrane helix</keyword>
<feature type="transmembrane region" description="Helical" evidence="1">
    <location>
        <begin position="51"/>
        <end position="69"/>
    </location>
</feature>
<reference evidence="2" key="1">
    <citation type="submission" date="2023-10" db="EMBL/GenBank/DDBJ databases">
        <authorList>
            <person name="Chen Y."/>
            <person name="Shah S."/>
            <person name="Dougan E. K."/>
            <person name="Thang M."/>
            <person name="Chan C."/>
        </authorList>
    </citation>
    <scope>NUCLEOTIDE SEQUENCE [LARGE SCALE GENOMIC DNA]</scope>
</reference>
<dbReference type="EMBL" id="CAUYUJ010016060">
    <property type="protein sequence ID" value="CAK0861425.1"/>
    <property type="molecule type" value="Genomic_DNA"/>
</dbReference>
<evidence type="ECO:0008006" key="4">
    <source>
        <dbReference type="Google" id="ProtNLM"/>
    </source>
</evidence>
<comment type="caution">
    <text evidence="2">The sequence shown here is derived from an EMBL/GenBank/DDBJ whole genome shotgun (WGS) entry which is preliminary data.</text>
</comment>
<feature type="transmembrane region" description="Helical" evidence="1">
    <location>
        <begin position="258"/>
        <end position="279"/>
    </location>
</feature>
<gene>
    <name evidence="2" type="ORF">PCOR1329_LOCUS50097</name>
</gene>
<accession>A0ABN9UQD3</accession>
<evidence type="ECO:0000256" key="1">
    <source>
        <dbReference type="SAM" id="Phobius"/>
    </source>
</evidence>
<keyword evidence="1" id="KW-0812">Transmembrane</keyword>
<proteinExistence type="predicted"/>
<dbReference type="Proteomes" id="UP001189429">
    <property type="component" value="Unassembled WGS sequence"/>
</dbReference>
<protein>
    <recommendedName>
        <fullName evidence="4">Transmembrane protein</fullName>
    </recommendedName>
</protein>
<keyword evidence="3" id="KW-1185">Reference proteome</keyword>
<sequence length="298" mass="32924">MDAQVPLAGHSVRPGGYFHMVSLGLLVFLPASLFMASLCFMTFFFKELPSLVWVSISMCLGLSLLLMVVRQKYWFNLGVVCFMAVIFGTAAGLWNYQKNMDKYWAYQGQRTYSDVPPTKPALQHLDAGKIVFTADSVIDEKRTNTLVSGRTFCVAPIVAKGASGKQSLQYWAAGVDCCVKGSKFFCDDAADPKAHAGLVYLDDFTLPDYDVGEFRAAAKAMMEAQGLSGANSNDAIFVRWVKDADAAHREYWVVATNFAIIGICVYTVFTIIAGFSIHFNSRRMPPKSKMEARYGGRP</sequence>